<sequence length="666" mass="75061">KVPNPLTQYLHIKDLHFLSYQLYNAVTNQPPPPPPPPPTLPSLKIRKRKYSIGEKVPNPLTQDLHFLSYQLYNAVTNLSYQLYIKDLHFLMELIQNAESNEHSPGVEPALEFVLTNADITELGSPATLLVFNNEVGFAKDNIESLCSIGRSTKTYHGHKGFTGEKGDMIPTYHPYSKRLQGRSSMPVVDACGNVSLCTSFLVPTSRSIWVKLFGSSKIFTEELELENDEMIEEYDDSYPMNKEDEAYSCQKYVELGEVYGEAAEFAGEYTPENELLNFLIKHAKATDLPDILPQDSIGTENMNQLIIDHLKPLVSSEMSGHLGFSMLSFIRYSNDNNKLDVDLLKTLQVGKWLKTNQGYVTPRGAVYLASDIGEAILQITDLWVIDKTYYGSQLSGFVHELKLIGIIVDPEDVYKLIPEHFKFPKDLSKVTKDVVLLLLECIRHLGSAVVDLTKKITYQPWMKTSFDFRCPSECLLPDKNWGYLVVVPLPIIDEVYYWKQEAVLPDATGLANDLCKMIKMGFEFEFTEDEVDSLLVSENLELYAVDTNFLECAFPAVKVLFSCVEHVTSSKSYFKLSSSGSPITPHYHYLVAALSGGFEMGDVEAVENDGSGHCVPIISPGCSPVGERTTTRGRHRSELGFPLRSNMAAKTFDEREREREKEREIT</sequence>
<comment type="caution">
    <text evidence="1">The sequence shown here is derived from an EMBL/GenBank/DDBJ whole genome shotgun (WGS) entry which is preliminary data.</text>
</comment>
<keyword evidence="2" id="KW-1185">Reference proteome</keyword>
<protein>
    <submittedName>
        <fullName evidence="1">Uncharacterized protein</fullName>
    </submittedName>
</protein>
<dbReference type="PANTHER" id="PTHR32387:SF11">
    <property type="entry name" value="PROTEIN NO VEIN C-TERMINAL DOMAIN-CONTAINING PROTEIN"/>
    <property type="match status" value="1"/>
</dbReference>
<name>A0A7J7I9E4_CAMSI</name>
<organism evidence="1 2">
    <name type="scientific">Camellia sinensis</name>
    <name type="common">Tea plant</name>
    <name type="synonym">Thea sinensis</name>
    <dbReference type="NCBI Taxonomy" id="4442"/>
    <lineage>
        <taxon>Eukaryota</taxon>
        <taxon>Viridiplantae</taxon>
        <taxon>Streptophyta</taxon>
        <taxon>Embryophyta</taxon>
        <taxon>Tracheophyta</taxon>
        <taxon>Spermatophyta</taxon>
        <taxon>Magnoliopsida</taxon>
        <taxon>eudicotyledons</taxon>
        <taxon>Gunneridae</taxon>
        <taxon>Pentapetalae</taxon>
        <taxon>asterids</taxon>
        <taxon>Ericales</taxon>
        <taxon>Theaceae</taxon>
        <taxon>Camellia</taxon>
    </lineage>
</organism>
<dbReference type="EMBL" id="JACBKZ010000001">
    <property type="protein sequence ID" value="KAF5961127.1"/>
    <property type="molecule type" value="Genomic_DNA"/>
</dbReference>
<dbReference type="AlphaFoldDB" id="A0A7J7I9E4"/>
<accession>A0A7J7I9E4</accession>
<gene>
    <name evidence="1" type="ORF">HYC85_002336</name>
</gene>
<reference evidence="2" key="1">
    <citation type="journal article" date="2020" name="Nat. Commun.">
        <title>Genome assembly of wild tea tree DASZ reveals pedigree and selection history of tea varieties.</title>
        <authorList>
            <person name="Zhang W."/>
            <person name="Zhang Y."/>
            <person name="Qiu H."/>
            <person name="Guo Y."/>
            <person name="Wan H."/>
            <person name="Zhang X."/>
            <person name="Scossa F."/>
            <person name="Alseekh S."/>
            <person name="Zhang Q."/>
            <person name="Wang P."/>
            <person name="Xu L."/>
            <person name="Schmidt M.H."/>
            <person name="Jia X."/>
            <person name="Li D."/>
            <person name="Zhu A."/>
            <person name="Guo F."/>
            <person name="Chen W."/>
            <person name="Ni D."/>
            <person name="Usadel B."/>
            <person name="Fernie A.R."/>
            <person name="Wen W."/>
        </authorList>
    </citation>
    <scope>NUCLEOTIDE SEQUENCE [LARGE SCALE GENOMIC DNA]</scope>
    <source>
        <strain evidence="2">cv. G240</strain>
    </source>
</reference>
<reference evidence="1 2" key="2">
    <citation type="submission" date="2020-07" db="EMBL/GenBank/DDBJ databases">
        <title>Genome assembly of wild tea tree DASZ reveals pedigree and selection history of tea varieties.</title>
        <authorList>
            <person name="Zhang W."/>
        </authorList>
    </citation>
    <scope>NUCLEOTIDE SEQUENCE [LARGE SCALE GENOMIC DNA]</scope>
    <source>
        <strain evidence="2">cv. G240</strain>
        <tissue evidence="1">Leaf</tissue>
    </source>
</reference>
<dbReference type="InterPro" id="IPR036890">
    <property type="entry name" value="HATPase_C_sf"/>
</dbReference>
<evidence type="ECO:0000313" key="2">
    <source>
        <dbReference type="Proteomes" id="UP000593564"/>
    </source>
</evidence>
<dbReference type="SUPFAM" id="SSF55874">
    <property type="entry name" value="ATPase domain of HSP90 chaperone/DNA topoisomerase II/histidine kinase"/>
    <property type="match status" value="1"/>
</dbReference>
<dbReference type="Proteomes" id="UP000593564">
    <property type="component" value="Unassembled WGS sequence"/>
</dbReference>
<evidence type="ECO:0000313" key="1">
    <source>
        <dbReference type="EMBL" id="KAF5961127.1"/>
    </source>
</evidence>
<dbReference type="InterPro" id="IPR052957">
    <property type="entry name" value="Auxin_embryo_med"/>
</dbReference>
<dbReference type="PANTHER" id="PTHR32387">
    <property type="entry name" value="WU:FJ29H11"/>
    <property type="match status" value="1"/>
</dbReference>
<feature type="non-terminal residue" evidence="1">
    <location>
        <position position="1"/>
    </location>
</feature>
<proteinExistence type="predicted"/>